<dbReference type="CDD" id="cd14858">
    <property type="entry name" value="TrmE_N"/>
    <property type="match status" value="1"/>
</dbReference>
<feature type="domain" description="TrmE-type G" evidence="5">
    <location>
        <begin position="263"/>
        <end position="454"/>
    </location>
</feature>
<dbReference type="InterPro" id="IPR025867">
    <property type="entry name" value="MnmE_helical"/>
</dbReference>
<dbReference type="GO" id="GO:0003924">
    <property type="term" value="F:GTPase activity"/>
    <property type="evidence" value="ECO:0007669"/>
    <property type="project" value="InterPro"/>
</dbReference>
<dbReference type="InterPro" id="IPR031168">
    <property type="entry name" value="G_TrmE"/>
</dbReference>
<dbReference type="Pfam" id="PF12631">
    <property type="entry name" value="MnmE_helical"/>
    <property type="match status" value="1"/>
</dbReference>
<dbReference type="AlphaFoldDB" id="A0AAD7QVT7"/>
<dbReference type="InterPro" id="IPR005225">
    <property type="entry name" value="Small_GTP-bd"/>
</dbReference>
<protein>
    <submittedName>
        <fullName evidence="6">GTP-binding protein TrmE N-terminus-domain-containing protein</fullName>
    </submittedName>
</protein>
<comment type="similarity">
    <text evidence="1">Belongs to the TRAFAC class TrmE-Era-EngA-EngB-Septin-like GTPase superfamily. TrmE GTPase family.</text>
</comment>
<dbReference type="GO" id="GO:0005525">
    <property type="term" value="F:GTP binding"/>
    <property type="evidence" value="ECO:0007669"/>
    <property type="project" value="UniProtKB-KW"/>
</dbReference>
<dbReference type="Gene3D" id="3.30.1360.120">
    <property type="entry name" value="Probable tRNA modification gtpase trme, domain 1"/>
    <property type="match status" value="1"/>
</dbReference>
<dbReference type="PROSITE" id="PS51709">
    <property type="entry name" value="G_TRME"/>
    <property type="match status" value="1"/>
</dbReference>
<keyword evidence="4" id="KW-0342">GTP-binding</keyword>
<organism evidence="6 7">
    <name type="scientific">Lipomyces tetrasporus</name>
    <dbReference type="NCBI Taxonomy" id="54092"/>
    <lineage>
        <taxon>Eukaryota</taxon>
        <taxon>Fungi</taxon>
        <taxon>Dikarya</taxon>
        <taxon>Ascomycota</taxon>
        <taxon>Saccharomycotina</taxon>
        <taxon>Lipomycetes</taxon>
        <taxon>Lipomycetales</taxon>
        <taxon>Lipomycetaceae</taxon>
        <taxon>Lipomyces</taxon>
    </lineage>
</organism>
<keyword evidence="7" id="KW-1185">Reference proteome</keyword>
<evidence type="ECO:0000313" key="7">
    <source>
        <dbReference type="Proteomes" id="UP001217417"/>
    </source>
</evidence>
<reference evidence="6" key="1">
    <citation type="submission" date="2023-03" db="EMBL/GenBank/DDBJ databases">
        <title>Near-Complete genome sequence of Lipomyces tetrasporous NRRL Y-64009, an oleaginous yeast capable of growing on lignocellulosic hydrolysates.</title>
        <authorList>
            <consortium name="Lawrence Berkeley National Laboratory"/>
            <person name="Jagtap S.S."/>
            <person name="Liu J.-J."/>
            <person name="Walukiewicz H.E."/>
            <person name="Pangilinan J."/>
            <person name="Lipzen A."/>
            <person name="Ahrendt S."/>
            <person name="Koriabine M."/>
            <person name="Cobaugh K."/>
            <person name="Salamov A."/>
            <person name="Yoshinaga Y."/>
            <person name="Ng V."/>
            <person name="Daum C."/>
            <person name="Grigoriev I.V."/>
            <person name="Slininger P.J."/>
            <person name="Dien B.S."/>
            <person name="Jin Y.-S."/>
            <person name="Rao C.V."/>
        </authorList>
    </citation>
    <scope>NUCLEOTIDE SEQUENCE</scope>
    <source>
        <strain evidence="6">NRRL Y-64009</strain>
    </source>
</reference>
<proteinExistence type="inferred from homology"/>
<dbReference type="GO" id="GO:0030488">
    <property type="term" value="P:tRNA methylation"/>
    <property type="evidence" value="ECO:0007669"/>
    <property type="project" value="TreeGrafter"/>
</dbReference>
<dbReference type="SUPFAM" id="SSF103025">
    <property type="entry name" value="Folate-binding domain"/>
    <property type="match status" value="1"/>
</dbReference>
<dbReference type="RefSeq" id="XP_056044222.1">
    <property type="nucleotide sequence ID" value="XM_056184077.1"/>
</dbReference>
<comment type="caution">
    <text evidence="6">The sequence shown here is derived from an EMBL/GenBank/DDBJ whole genome shotgun (WGS) entry which is preliminary data.</text>
</comment>
<dbReference type="Gene3D" id="1.20.120.430">
    <property type="entry name" value="tRNA modification GTPase MnmE domain 2"/>
    <property type="match status" value="1"/>
</dbReference>
<dbReference type="SUPFAM" id="SSF52540">
    <property type="entry name" value="P-loop containing nucleoside triphosphate hydrolases"/>
    <property type="match status" value="1"/>
</dbReference>
<dbReference type="HAMAP" id="MF_00379">
    <property type="entry name" value="GTPase_MnmE"/>
    <property type="match status" value="1"/>
</dbReference>
<name>A0AAD7QVT7_9ASCO</name>
<gene>
    <name evidence="6" type="ORF">POJ06DRAFT_111393</name>
</gene>
<keyword evidence="2" id="KW-0819">tRNA processing</keyword>
<dbReference type="InterPro" id="IPR018948">
    <property type="entry name" value="GTP-bd_TrmE_N"/>
</dbReference>
<evidence type="ECO:0000259" key="5">
    <source>
        <dbReference type="PROSITE" id="PS51709"/>
    </source>
</evidence>
<evidence type="ECO:0000256" key="2">
    <source>
        <dbReference type="ARBA" id="ARBA00022694"/>
    </source>
</evidence>
<dbReference type="InterPro" id="IPR027417">
    <property type="entry name" value="P-loop_NTPase"/>
</dbReference>
<evidence type="ECO:0000256" key="4">
    <source>
        <dbReference type="ARBA" id="ARBA00023134"/>
    </source>
</evidence>
<keyword evidence="3" id="KW-0547">Nucleotide-binding</keyword>
<sequence>MVRRVIFISGTIFRRWSSTLTSTIYALSTAPGRAAIGVIRLSGPRSQKILQRLTRSTKPSPPRTATLRRLYAPTVSTSAPVTEILDDAITLFFPAPKSYTGEDLVELHLHGGRAVINAVMNAIVAYGRERDDVALASDCRIGRAAPVRYADPGEFTRRAYANFRMDLTEVEGVAGIVDAETETQRVAAVSAAGGYMRRLYNSWQTELLEISALMAAIIDFSEEGYFDTSGSLFHDSIANTTKLLSAIQRHSHQIDRSEILLSGVKLALLGPPNAGKSSLLNLLARRDAAIVSTTPGTTRDVVEIGLELGGYKVVLTDTAGLRAASAAGDVEAQGIIRAKQASAEADVVVAVIPAVTEDSQWHKVVKDEILTLQEIGDDDILHSDVMDPVPTKEKTIIVALNKIDMLRDPENEIPLLITQIKEEFNISEERIFPISCTEGDGIEKLTQYLADSFEGLADLGSGAPISASLRVQEIIRNEVVPSLQRFLEHAKDDDVVFASEEIRYAAEAIGKITGETTGVEDVLGVVFSRFCVGK</sequence>
<accession>A0AAD7QVT7</accession>
<dbReference type="PANTHER" id="PTHR42714">
    <property type="entry name" value="TRNA MODIFICATION GTPASE GTPBP3"/>
    <property type="match status" value="1"/>
</dbReference>
<dbReference type="NCBIfam" id="NF003661">
    <property type="entry name" value="PRK05291.1-3"/>
    <property type="match status" value="1"/>
</dbReference>
<dbReference type="NCBIfam" id="TIGR00231">
    <property type="entry name" value="small_GTP"/>
    <property type="match status" value="1"/>
</dbReference>
<dbReference type="InterPro" id="IPR027368">
    <property type="entry name" value="MnmE_dom2"/>
</dbReference>
<dbReference type="GO" id="GO:0005739">
    <property type="term" value="C:mitochondrion"/>
    <property type="evidence" value="ECO:0007669"/>
    <property type="project" value="TreeGrafter"/>
</dbReference>
<dbReference type="Gene3D" id="3.40.50.300">
    <property type="entry name" value="P-loop containing nucleotide triphosphate hydrolases"/>
    <property type="match status" value="1"/>
</dbReference>
<dbReference type="CDD" id="cd04164">
    <property type="entry name" value="trmE"/>
    <property type="match status" value="1"/>
</dbReference>
<dbReference type="InterPro" id="IPR027266">
    <property type="entry name" value="TrmE/GcvT-like"/>
</dbReference>
<dbReference type="Proteomes" id="UP001217417">
    <property type="component" value="Unassembled WGS sequence"/>
</dbReference>
<dbReference type="Pfam" id="PF10396">
    <property type="entry name" value="TrmE_N"/>
    <property type="match status" value="1"/>
</dbReference>
<dbReference type="Pfam" id="PF01926">
    <property type="entry name" value="MMR_HSR1"/>
    <property type="match status" value="1"/>
</dbReference>
<dbReference type="PANTHER" id="PTHR42714:SF2">
    <property type="entry name" value="TRNA MODIFICATION GTPASE GTPBP3, MITOCHONDRIAL"/>
    <property type="match status" value="1"/>
</dbReference>
<dbReference type="EMBL" id="JARPMG010000005">
    <property type="protein sequence ID" value="KAJ8100772.1"/>
    <property type="molecule type" value="Genomic_DNA"/>
</dbReference>
<dbReference type="GO" id="GO:0002098">
    <property type="term" value="P:tRNA wobble uridine modification"/>
    <property type="evidence" value="ECO:0007669"/>
    <property type="project" value="TreeGrafter"/>
</dbReference>
<dbReference type="GeneID" id="80879243"/>
<evidence type="ECO:0000256" key="1">
    <source>
        <dbReference type="ARBA" id="ARBA00011043"/>
    </source>
</evidence>
<dbReference type="InterPro" id="IPR006073">
    <property type="entry name" value="GTP-bd"/>
</dbReference>
<evidence type="ECO:0000256" key="3">
    <source>
        <dbReference type="ARBA" id="ARBA00022741"/>
    </source>
</evidence>
<evidence type="ECO:0000313" key="6">
    <source>
        <dbReference type="EMBL" id="KAJ8100772.1"/>
    </source>
</evidence>
<dbReference type="InterPro" id="IPR004520">
    <property type="entry name" value="GTPase_MnmE"/>
</dbReference>